<feature type="compositionally biased region" description="Polar residues" evidence="2">
    <location>
        <begin position="1375"/>
        <end position="1390"/>
    </location>
</feature>
<dbReference type="KEGG" id="tet:TTHERM_00711830"/>
<keyword evidence="1" id="KW-0175">Coiled coil</keyword>
<feature type="coiled-coil region" evidence="1">
    <location>
        <begin position="539"/>
        <end position="569"/>
    </location>
</feature>
<feature type="region of interest" description="Disordered" evidence="2">
    <location>
        <begin position="304"/>
        <end position="342"/>
    </location>
</feature>
<feature type="compositionally biased region" description="Low complexity" evidence="2">
    <location>
        <begin position="786"/>
        <end position="797"/>
    </location>
</feature>
<dbReference type="RefSeq" id="XP_001025843.2">
    <property type="nucleotide sequence ID" value="XM_001025843.2"/>
</dbReference>
<protein>
    <submittedName>
        <fullName evidence="3">Uncharacterized protein</fullName>
    </submittedName>
</protein>
<keyword evidence="4" id="KW-1185">Reference proteome</keyword>
<feature type="region of interest" description="Disordered" evidence="2">
    <location>
        <begin position="411"/>
        <end position="434"/>
    </location>
</feature>
<feature type="region of interest" description="Disordered" evidence="2">
    <location>
        <begin position="777"/>
        <end position="797"/>
    </location>
</feature>
<evidence type="ECO:0000313" key="3">
    <source>
        <dbReference type="EMBL" id="EAS05598.2"/>
    </source>
</evidence>
<gene>
    <name evidence="3" type="ORF">TTHERM_00711830</name>
</gene>
<dbReference type="InParanoid" id="Q24D10"/>
<feature type="compositionally biased region" description="Polar residues" evidence="2">
    <location>
        <begin position="674"/>
        <end position="695"/>
    </location>
</feature>
<feature type="compositionally biased region" description="Low complexity" evidence="2">
    <location>
        <begin position="1259"/>
        <end position="1275"/>
    </location>
</feature>
<evidence type="ECO:0000313" key="4">
    <source>
        <dbReference type="Proteomes" id="UP000009168"/>
    </source>
</evidence>
<organism evidence="3 4">
    <name type="scientific">Tetrahymena thermophila (strain SB210)</name>
    <dbReference type="NCBI Taxonomy" id="312017"/>
    <lineage>
        <taxon>Eukaryota</taxon>
        <taxon>Sar</taxon>
        <taxon>Alveolata</taxon>
        <taxon>Ciliophora</taxon>
        <taxon>Intramacronucleata</taxon>
        <taxon>Oligohymenophorea</taxon>
        <taxon>Hymenostomatida</taxon>
        <taxon>Tetrahymenina</taxon>
        <taxon>Tetrahymenidae</taxon>
        <taxon>Tetrahymena</taxon>
    </lineage>
</organism>
<feature type="region of interest" description="Disordered" evidence="2">
    <location>
        <begin position="674"/>
        <end position="698"/>
    </location>
</feature>
<feature type="compositionally biased region" description="Basic and acidic residues" evidence="2">
    <location>
        <begin position="202"/>
        <end position="212"/>
    </location>
</feature>
<dbReference type="HOGENOM" id="CLU_240370_0_0_1"/>
<evidence type="ECO:0000256" key="2">
    <source>
        <dbReference type="SAM" id="MobiDB-lite"/>
    </source>
</evidence>
<sequence length="1475" mass="170828">MNSQLQQYQQYPSSSQKNQAEINSQPIQLPSKIHYHSRQNSPTNLTNLLGLSSKAEQFNTNNLYEYTDSNYNPLQDSPFINFSQLEPTPSSGQKSIMKVNSKILDPVYKGQQYELKLDSDKQISATNQLQNITKPNIFVTQEYLENDKLAPTKKDFDISGFQIKSQQISPNSVKQNQQAAYSNNQYFTSANKNDTLQQNNQQDERRVLDFSDRLNSTGKKITQIRSPALTQKTKPQLGFNQSNFKTPQTEQSEQKQNQGGSVEKNTTPANKTFEDTPEIIKISKNVLQPQFPASYSYSSLNNPASLKIKKPSPKNMQANQSILQPSQQQQQQLLQQQNNESQISQFESINLNQPRGNNTSSNIKKYSYETKNSNGSRYISEKRSANFPQIDIEHMDKYSQPSIQNSLQNISISQNQSQQQSASSQKQQKYSQENKYSSLYKVKSSSNNFNNQNNYNEPISNKVHNQNNFHQFKKVKDPYNNYYDSRPIIPSSDLNNLSDISEQVSKQTPSKVAGYHSAINQNLNQSDIKKMQEFPQKKRELLEQQRQLLQKEREILEREKELIEQEEEIFYETSQGQLTQMSPSRSSNNPLNMATTPKDKTLDLQNYMNTQPYQSNFYLDDKNYSQQQQYESVKSSKKSQQNTQAFTGTDKIYEKTIRDSQNVNSQYKLGFMNNSSQAPEEQKQTLNQTEQTNKISADKKTNPFYYTLNSLHASKNSQPTQQFQYIDQFQQQKAMQISQEQNFQRKKSDLEQSFHTNMNAEEERNVKDIVNYFKTDQEKTKKSSHNDQSNNINNPYNNKIIQLPLSMKKELSQKNKQPQITNQSPPERTEETLILELMTPQKNNEQNELMAKNLNPPQPFQIDTNNPNAYYIKKQKIFSPNSQKNRSSTPQTYFSKNNYNIKISPNYHEFGIQVDENSFYDRASFINKNSPKSDVNTKKTMTVSDIKSIPISAIDKGSMVQGQSNFSSPIMKFQYQNDASTNDFVDSNQPINLSSYIVSNKQSIQKGDPQVNDRYRSVSQIQQPQNNLQSSIEYVYGNKNANKKQKNDLLCFGCGDTQTSTENNIIIESDQLHHQINNQNQDPIQQKQTSQFHTFQTQPQEIAYPLSKSYQPTQNNHINKQMQDQFIPEQTVQSTLINFKTQEDQKANPPLLTQLTFNQDSIRSPYFRDEREEQVKRANISPQKIFYQRPNASKSPIQYSVEKVSYDPTDYKNNNNQSHDFHRNHINNPVYPIQNSGANNISNPNLNNNLQTQAEKQENAPPFFNPSNNNSFLSNIPKSTQQKNNEKLDFSYINGIQNNTSGVFHLDSQELFCDKCLEFITQSRFQNHYNVCTEMSQFKFLDKKKQMELINQKILKIAYLVKRKNCCTSPLKGKLQSQSPNQRTFANPNSQQQQQQKENNDQTKLRNYCNYLNECLCDLSHKTITYQDFLQGKEDLQLIIQRIKSIRDNHNMSYYGEMASDILTIKNNLMMQNPI</sequence>
<feature type="region of interest" description="Disordered" evidence="2">
    <location>
        <begin position="624"/>
        <end position="647"/>
    </location>
</feature>
<feature type="compositionally biased region" description="Low complexity" evidence="2">
    <location>
        <begin position="1"/>
        <end position="16"/>
    </location>
</feature>
<proteinExistence type="predicted"/>
<accession>Q24D10</accession>
<feature type="region of interest" description="Disordered" evidence="2">
    <location>
        <begin position="1371"/>
        <end position="1400"/>
    </location>
</feature>
<dbReference type="Proteomes" id="UP000009168">
    <property type="component" value="Unassembled WGS sequence"/>
</dbReference>
<feature type="compositionally biased region" description="Low complexity" evidence="2">
    <location>
        <begin position="317"/>
        <end position="342"/>
    </location>
</feature>
<reference evidence="4" key="1">
    <citation type="journal article" date="2006" name="PLoS Biol.">
        <title>Macronuclear genome sequence of the ciliate Tetrahymena thermophila, a model eukaryote.</title>
        <authorList>
            <person name="Eisen J.A."/>
            <person name="Coyne R.S."/>
            <person name="Wu M."/>
            <person name="Wu D."/>
            <person name="Thiagarajan M."/>
            <person name="Wortman J.R."/>
            <person name="Badger J.H."/>
            <person name="Ren Q."/>
            <person name="Amedeo P."/>
            <person name="Jones K.M."/>
            <person name="Tallon L.J."/>
            <person name="Delcher A.L."/>
            <person name="Salzberg S.L."/>
            <person name="Silva J.C."/>
            <person name="Haas B.J."/>
            <person name="Majoros W.H."/>
            <person name="Farzad M."/>
            <person name="Carlton J.M."/>
            <person name="Smith R.K. Jr."/>
            <person name="Garg J."/>
            <person name="Pearlman R.E."/>
            <person name="Karrer K.M."/>
            <person name="Sun L."/>
            <person name="Manning G."/>
            <person name="Elde N.C."/>
            <person name="Turkewitz A.P."/>
            <person name="Asai D.J."/>
            <person name="Wilkes D.E."/>
            <person name="Wang Y."/>
            <person name="Cai H."/>
            <person name="Collins K."/>
            <person name="Stewart B.A."/>
            <person name="Lee S.R."/>
            <person name="Wilamowska K."/>
            <person name="Weinberg Z."/>
            <person name="Ruzzo W.L."/>
            <person name="Wloga D."/>
            <person name="Gaertig J."/>
            <person name="Frankel J."/>
            <person name="Tsao C.-C."/>
            <person name="Gorovsky M.A."/>
            <person name="Keeling P.J."/>
            <person name="Waller R.F."/>
            <person name="Patron N.J."/>
            <person name="Cherry J.M."/>
            <person name="Stover N.A."/>
            <person name="Krieger C.J."/>
            <person name="del Toro C."/>
            <person name="Ryder H.F."/>
            <person name="Williamson S.C."/>
            <person name="Barbeau R.A."/>
            <person name="Hamilton E.P."/>
            <person name="Orias E."/>
        </authorList>
    </citation>
    <scope>NUCLEOTIDE SEQUENCE [LARGE SCALE GENOMIC DNA]</scope>
    <source>
        <strain evidence="4">SB210</strain>
    </source>
</reference>
<evidence type="ECO:0000256" key="1">
    <source>
        <dbReference type="SAM" id="Coils"/>
    </source>
</evidence>
<feature type="region of interest" description="Disordered" evidence="2">
    <location>
        <begin position="1259"/>
        <end position="1278"/>
    </location>
</feature>
<name>Q24D10_TETTS</name>
<feature type="region of interest" description="Disordered" evidence="2">
    <location>
        <begin position="1"/>
        <end position="22"/>
    </location>
</feature>
<dbReference type="EMBL" id="GG662338">
    <property type="protein sequence ID" value="EAS05598.2"/>
    <property type="molecule type" value="Genomic_DNA"/>
</dbReference>
<feature type="region of interest" description="Disordered" evidence="2">
    <location>
        <begin position="197"/>
        <end position="272"/>
    </location>
</feature>
<feature type="compositionally biased region" description="Polar residues" evidence="2">
    <location>
        <begin position="213"/>
        <end position="270"/>
    </location>
</feature>
<dbReference type="GeneID" id="7827801"/>